<evidence type="ECO:0000256" key="5">
    <source>
        <dbReference type="PROSITE-ProRule" id="PRU10141"/>
    </source>
</evidence>
<keyword evidence="2 5" id="KW-0547">Nucleotide-binding</keyword>
<dbReference type="InterPro" id="IPR011009">
    <property type="entry name" value="Kinase-like_dom_sf"/>
</dbReference>
<dbReference type="PANTHER" id="PTHR43289">
    <property type="entry name" value="MITOGEN-ACTIVATED PROTEIN KINASE KINASE KINASE 20-RELATED"/>
    <property type="match status" value="1"/>
</dbReference>
<evidence type="ECO:0000256" key="2">
    <source>
        <dbReference type="ARBA" id="ARBA00022741"/>
    </source>
</evidence>
<dbReference type="InterPro" id="IPR000719">
    <property type="entry name" value="Prot_kinase_dom"/>
</dbReference>
<dbReference type="InterPro" id="IPR015943">
    <property type="entry name" value="WD40/YVTN_repeat-like_dom_sf"/>
</dbReference>
<evidence type="ECO:0000256" key="4">
    <source>
        <dbReference type="ARBA" id="ARBA00022840"/>
    </source>
</evidence>
<dbReference type="Gene3D" id="2.130.10.10">
    <property type="entry name" value="YVTN repeat-like/Quinoprotein amine dehydrogenase"/>
    <property type="match status" value="2"/>
</dbReference>
<gene>
    <name evidence="8" type="ORF">RM844_25150</name>
</gene>
<dbReference type="InterPro" id="IPR008271">
    <property type="entry name" value="Ser/Thr_kinase_AS"/>
</dbReference>
<sequence>MADGGETRPERIGGYVIERRLGSGGMGVVHLARSVAGRQLAIKVIRREYAENPGFRARFRREVEAARRVSGAFTAPVVDADPDGDPPWLATLYVPGGSLTERVDRQGPLGAREAAGVGAELAEALLDIHRCGLVHRDLKPGNVLLAEDGVRVIDFGISRALGDSHRLTEDGAVLGSPPFMAPEQLSGDGEVTAAADVFALGAVVAYAVTGHSPFDSGRGLGDDPLAVAYRVVHEEPELSDVPPALRDLVRLCLAKDPEERPEVAAVLRMAAWADTRAQASDVRSSPAWRGARREPPTPHGDGGRGEPPAAPAARRGSGRRGRRWAVTALALVATGAVATTLWLTRTGAGGEAEPTDGPTDRPTAAGPGDPAVGPWEIDLREWGLEDAVTSGFRCQPVPDEGLLCSSGGQFTVLVNADGTERWRYYGPRTGGGGPNATVLGDSILTQSATGLAALDPADGEVRWEVDAPELRETLALGDGTVALRNGDSTVRVYAADGPERLGGWETPGRYITDLLGHGDRFLSLSREDETGADPQLELHATNGQELWPTPLTPPPEVPGLLEAIGMDEEAAYFEERDVDLPIATAVHRLDLASREWSRVELPEPTEPRTVLADGLLYASTMGGTFMAVDPAAGEVLWHRATGVTTASLPAVSDGTLYLSDHEGALHQLSAEDGRPLATGEPHPGTEGPGSGAATPPPAVGEGVAYVPTLGNTLYATPLDEPAA</sequence>
<feature type="domain" description="Protein kinase" evidence="7">
    <location>
        <begin position="15"/>
        <end position="273"/>
    </location>
</feature>
<dbReference type="Pfam" id="PF13360">
    <property type="entry name" value="PQQ_2"/>
    <property type="match status" value="2"/>
</dbReference>
<dbReference type="Gene3D" id="3.30.200.20">
    <property type="entry name" value="Phosphorylase Kinase, domain 1"/>
    <property type="match status" value="1"/>
</dbReference>
<name>A0ABU2JX49_9ACTN</name>
<evidence type="ECO:0000256" key="3">
    <source>
        <dbReference type="ARBA" id="ARBA00022777"/>
    </source>
</evidence>
<organism evidence="8 9">
    <name type="scientific">Streptomyces chisholmiae</name>
    <dbReference type="NCBI Taxonomy" id="3075540"/>
    <lineage>
        <taxon>Bacteria</taxon>
        <taxon>Bacillati</taxon>
        <taxon>Actinomycetota</taxon>
        <taxon>Actinomycetes</taxon>
        <taxon>Kitasatosporales</taxon>
        <taxon>Streptomycetaceae</taxon>
        <taxon>Streptomyces</taxon>
    </lineage>
</organism>
<dbReference type="SMART" id="SM00564">
    <property type="entry name" value="PQQ"/>
    <property type="match status" value="3"/>
</dbReference>
<dbReference type="PROSITE" id="PS00108">
    <property type="entry name" value="PROTEIN_KINASE_ST"/>
    <property type="match status" value="1"/>
</dbReference>
<evidence type="ECO:0000313" key="9">
    <source>
        <dbReference type="Proteomes" id="UP001183410"/>
    </source>
</evidence>
<dbReference type="Proteomes" id="UP001183410">
    <property type="component" value="Unassembled WGS sequence"/>
</dbReference>
<dbReference type="SUPFAM" id="SSF50998">
    <property type="entry name" value="Quinoprotein alcohol dehydrogenase-like"/>
    <property type="match status" value="2"/>
</dbReference>
<evidence type="ECO:0000256" key="6">
    <source>
        <dbReference type="SAM" id="MobiDB-lite"/>
    </source>
</evidence>
<proteinExistence type="predicted"/>
<keyword evidence="4 5" id="KW-0067">ATP-binding</keyword>
<reference evidence="9" key="1">
    <citation type="submission" date="2023-07" db="EMBL/GenBank/DDBJ databases">
        <title>30 novel species of actinomycetes from the DSMZ collection.</title>
        <authorList>
            <person name="Nouioui I."/>
        </authorList>
    </citation>
    <scope>NUCLEOTIDE SEQUENCE [LARGE SCALE GENOMIC DNA]</scope>
    <source>
        <strain evidence="9">DSM 44915</strain>
    </source>
</reference>
<feature type="region of interest" description="Disordered" evidence="6">
    <location>
        <begin position="275"/>
        <end position="321"/>
    </location>
</feature>
<dbReference type="SMART" id="SM00220">
    <property type="entry name" value="S_TKc"/>
    <property type="match status" value="1"/>
</dbReference>
<keyword evidence="1" id="KW-0808">Transferase</keyword>
<dbReference type="CDD" id="cd14014">
    <property type="entry name" value="STKc_PknB_like"/>
    <property type="match status" value="1"/>
</dbReference>
<keyword evidence="9" id="KW-1185">Reference proteome</keyword>
<dbReference type="InterPro" id="IPR017441">
    <property type="entry name" value="Protein_kinase_ATP_BS"/>
</dbReference>
<dbReference type="InterPro" id="IPR011047">
    <property type="entry name" value="Quinoprotein_ADH-like_sf"/>
</dbReference>
<dbReference type="PROSITE" id="PS50011">
    <property type="entry name" value="PROTEIN_KINASE_DOM"/>
    <property type="match status" value="1"/>
</dbReference>
<feature type="region of interest" description="Disordered" evidence="6">
    <location>
        <begin position="347"/>
        <end position="372"/>
    </location>
</feature>
<feature type="binding site" evidence="5">
    <location>
        <position position="43"/>
    </location>
    <ligand>
        <name>ATP</name>
        <dbReference type="ChEBI" id="CHEBI:30616"/>
    </ligand>
</feature>
<feature type="region of interest" description="Disordered" evidence="6">
    <location>
        <begin position="673"/>
        <end position="704"/>
    </location>
</feature>
<dbReference type="EMBL" id="JAVREO010000017">
    <property type="protein sequence ID" value="MDT0269575.1"/>
    <property type="molecule type" value="Genomic_DNA"/>
</dbReference>
<dbReference type="InterPro" id="IPR002372">
    <property type="entry name" value="PQQ_rpt_dom"/>
</dbReference>
<dbReference type="RefSeq" id="WP_311669648.1">
    <property type="nucleotide sequence ID" value="NZ_JAVREO010000017.1"/>
</dbReference>
<protein>
    <submittedName>
        <fullName evidence="8">Protein kinase</fullName>
    </submittedName>
</protein>
<dbReference type="Pfam" id="PF00069">
    <property type="entry name" value="Pkinase"/>
    <property type="match status" value="1"/>
</dbReference>
<dbReference type="InterPro" id="IPR018391">
    <property type="entry name" value="PQQ_b-propeller_rpt"/>
</dbReference>
<comment type="caution">
    <text evidence="8">The sequence shown here is derived from an EMBL/GenBank/DDBJ whole genome shotgun (WGS) entry which is preliminary data.</text>
</comment>
<evidence type="ECO:0000259" key="7">
    <source>
        <dbReference type="PROSITE" id="PS50011"/>
    </source>
</evidence>
<dbReference type="PANTHER" id="PTHR43289:SF34">
    <property type="entry name" value="SERINE_THREONINE-PROTEIN KINASE YBDM-RELATED"/>
    <property type="match status" value="1"/>
</dbReference>
<dbReference type="GO" id="GO:0016301">
    <property type="term" value="F:kinase activity"/>
    <property type="evidence" value="ECO:0007669"/>
    <property type="project" value="UniProtKB-KW"/>
</dbReference>
<dbReference type="SUPFAM" id="SSF56112">
    <property type="entry name" value="Protein kinase-like (PK-like)"/>
    <property type="match status" value="1"/>
</dbReference>
<dbReference type="PROSITE" id="PS00107">
    <property type="entry name" value="PROTEIN_KINASE_ATP"/>
    <property type="match status" value="1"/>
</dbReference>
<dbReference type="Gene3D" id="1.10.510.10">
    <property type="entry name" value="Transferase(Phosphotransferase) domain 1"/>
    <property type="match status" value="1"/>
</dbReference>
<keyword evidence="3 8" id="KW-0418">Kinase</keyword>
<feature type="compositionally biased region" description="Basic and acidic residues" evidence="6">
    <location>
        <begin position="291"/>
        <end position="304"/>
    </location>
</feature>
<accession>A0ABU2JX49</accession>
<evidence type="ECO:0000256" key="1">
    <source>
        <dbReference type="ARBA" id="ARBA00022679"/>
    </source>
</evidence>
<evidence type="ECO:0000313" key="8">
    <source>
        <dbReference type="EMBL" id="MDT0269575.1"/>
    </source>
</evidence>